<organism evidence="7 8">
    <name type="scientific">Massariosphaeria phaeospora</name>
    <dbReference type="NCBI Taxonomy" id="100035"/>
    <lineage>
        <taxon>Eukaryota</taxon>
        <taxon>Fungi</taxon>
        <taxon>Dikarya</taxon>
        <taxon>Ascomycota</taxon>
        <taxon>Pezizomycotina</taxon>
        <taxon>Dothideomycetes</taxon>
        <taxon>Pleosporomycetidae</taxon>
        <taxon>Pleosporales</taxon>
        <taxon>Pleosporales incertae sedis</taxon>
        <taxon>Massariosphaeria</taxon>
    </lineage>
</organism>
<dbReference type="GO" id="GO:0061631">
    <property type="term" value="F:ubiquitin conjugating enzyme activity"/>
    <property type="evidence" value="ECO:0007669"/>
    <property type="project" value="UniProtKB-EC"/>
</dbReference>
<keyword evidence="5" id="KW-0067">ATP-binding</keyword>
<evidence type="ECO:0000313" key="8">
    <source>
        <dbReference type="Proteomes" id="UP000481861"/>
    </source>
</evidence>
<feature type="domain" description="UBC core" evidence="6">
    <location>
        <begin position="3"/>
        <end position="150"/>
    </location>
</feature>
<evidence type="ECO:0000256" key="3">
    <source>
        <dbReference type="ARBA" id="ARBA00022741"/>
    </source>
</evidence>
<evidence type="ECO:0000256" key="4">
    <source>
        <dbReference type="ARBA" id="ARBA00022786"/>
    </source>
</evidence>
<dbReference type="InterPro" id="IPR016135">
    <property type="entry name" value="UBQ-conjugating_enzyme/RWD"/>
</dbReference>
<dbReference type="PANTHER" id="PTHR24067">
    <property type="entry name" value="UBIQUITIN-CONJUGATING ENZYME E2"/>
    <property type="match status" value="1"/>
</dbReference>
<protein>
    <recommendedName>
        <fullName evidence="1">E2 ubiquitin-conjugating enzyme</fullName>
        <ecNumber evidence="1">2.3.2.23</ecNumber>
    </recommendedName>
</protein>
<dbReference type="EC" id="2.3.2.23" evidence="1"/>
<dbReference type="InterPro" id="IPR000608">
    <property type="entry name" value="UBC"/>
</dbReference>
<dbReference type="SUPFAM" id="SSF54495">
    <property type="entry name" value="UBC-like"/>
    <property type="match status" value="1"/>
</dbReference>
<dbReference type="PROSITE" id="PS50127">
    <property type="entry name" value="UBC_2"/>
    <property type="match status" value="1"/>
</dbReference>
<dbReference type="Proteomes" id="UP000481861">
    <property type="component" value="Unassembled WGS sequence"/>
</dbReference>
<comment type="caution">
    <text evidence="7">The sequence shown here is derived from an EMBL/GenBank/DDBJ whole genome shotgun (WGS) entry which is preliminary data.</text>
</comment>
<evidence type="ECO:0000313" key="7">
    <source>
        <dbReference type="EMBL" id="KAF2874019.1"/>
    </source>
</evidence>
<keyword evidence="4" id="KW-0833">Ubl conjugation pathway</keyword>
<evidence type="ECO:0000256" key="1">
    <source>
        <dbReference type="ARBA" id="ARBA00012486"/>
    </source>
</evidence>
<dbReference type="GO" id="GO:0005524">
    <property type="term" value="F:ATP binding"/>
    <property type="evidence" value="ECO:0007669"/>
    <property type="project" value="UniProtKB-KW"/>
</dbReference>
<dbReference type="OrthoDB" id="3668326at2759"/>
<dbReference type="AlphaFoldDB" id="A0A7C8MBZ9"/>
<dbReference type="Pfam" id="PF00179">
    <property type="entry name" value="UQ_con"/>
    <property type="match status" value="1"/>
</dbReference>
<keyword evidence="2" id="KW-0808">Transferase</keyword>
<gene>
    <name evidence="7" type="ORF">BDV95DRAFT_565243</name>
</gene>
<sequence length="158" mass="18000">MSRTQRRLRQELNHLRSDPIDGCSAHLKDNDIFNWTASIQGPHVSPFAGGTFNLNIQYPQDYPLSPPTVTFATKIYHPNIDSDSGFISLNILGPDWCPVLTISKILLSLQAFLADPDPHNAIVPEIALEYQIRRSIYERTAVDWTARFAMEWTDRFAE</sequence>
<evidence type="ECO:0000259" key="6">
    <source>
        <dbReference type="PROSITE" id="PS50127"/>
    </source>
</evidence>
<dbReference type="Gene3D" id="3.10.110.10">
    <property type="entry name" value="Ubiquitin Conjugating Enzyme"/>
    <property type="match status" value="1"/>
</dbReference>
<dbReference type="EMBL" id="JAADJZ010000006">
    <property type="protein sequence ID" value="KAF2874019.1"/>
    <property type="molecule type" value="Genomic_DNA"/>
</dbReference>
<name>A0A7C8MBZ9_9PLEO</name>
<keyword evidence="8" id="KW-1185">Reference proteome</keyword>
<proteinExistence type="predicted"/>
<dbReference type="InterPro" id="IPR050113">
    <property type="entry name" value="Ub_conjugating_enzyme"/>
</dbReference>
<keyword evidence="3" id="KW-0547">Nucleotide-binding</keyword>
<dbReference type="FunFam" id="3.10.110.10:FF:000060">
    <property type="entry name" value="Ubiquitin conjugating enzyme (UbcB)"/>
    <property type="match status" value="1"/>
</dbReference>
<evidence type="ECO:0000256" key="5">
    <source>
        <dbReference type="ARBA" id="ARBA00022840"/>
    </source>
</evidence>
<reference evidence="7 8" key="1">
    <citation type="submission" date="2020-01" db="EMBL/GenBank/DDBJ databases">
        <authorList>
            <consortium name="DOE Joint Genome Institute"/>
            <person name="Haridas S."/>
            <person name="Albert R."/>
            <person name="Binder M."/>
            <person name="Bloem J."/>
            <person name="Labutti K."/>
            <person name="Salamov A."/>
            <person name="Andreopoulos B."/>
            <person name="Baker S.E."/>
            <person name="Barry K."/>
            <person name="Bills G."/>
            <person name="Bluhm B.H."/>
            <person name="Cannon C."/>
            <person name="Castanera R."/>
            <person name="Culley D.E."/>
            <person name="Daum C."/>
            <person name="Ezra D."/>
            <person name="Gonzalez J.B."/>
            <person name="Henrissat B."/>
            <person name="Kuo A."/>
            <person name="Liang C."/>
            <person name="Lipzen A."/>
            <person name="Lutzoni F."/>
            <person name="Magnuson J."/>
            <person name="Mondo S."/>
            <person name="Nolan M."/>
            <person name="Ohm R."/>
            <person name="Pangilinan J."/>
            <person name="Park H.-J.H."/>
            <person name="Ramirez L."/>
            <person name="Alfaro M."/>
            <person name="Sun H."/>
            <person name="Tritt A."/>
            <person name="Yoshinaga Y."/>
            <person name="Zwiers L.-H.L."/>
            <person name="Turgeon B.G."/>
            <person name="Goodwin S.B."/>
            <person name="Spatafora J.W."/>
            <person name="Crous P.W."/>
            <person name="Grigoriev I.V."/>
        </authorList>
    </citation>
    <scope>NUCLEOTIDE SEQUENCE [LARGE SCALE GENOMIC DNA]</scope>
    <source>
        <strain evidence="7 8">CBS 611.86</strain>
    </source>
</reference>
<dbReference type="SMART" id="SM00212">
    <property type="entry name" value="UBCc"/>
    <property type="match status" value="1"/>
</dbReference>
<accession>A0A7C8MBZ9</accession>
<evidence type="ECO:0000256" key="2">
    <source>
        <dbReference type="ARBA" id="ARBA00022679"/>
    </source>
</evidence>